<dbReference type="EMBL" id="JAOYFB010000003">
    <property type="protein sequence ID" value="KAK4009130.1"/>
    <property type="molecule type" value="Genomic_DNA"/>
</dbReference>
<comment type="caution">
    <text evidence="1">The sequence shown here is derived from an EMBL/GenBank/DDBJ whole genome shotgun (WGS) entry which is preliminary data.</text>
</comment>
<name>A0ABQ9Z9E9_9CRUS</name>
<dbReference type="Proteomes" id="UP001234178">
    <property type="component" value="Unassembled WGS sequence"/>
</dbReference>
<evidence type="ECO:0000313" key="1">
    <source>
        <dbReference type="EMBL" id="KAK4009130.1"/>
    </source>
</evidence>
<organism evidence="1 2">
    <name type="scientific">Daphnia magna</name>
    <dbReference type="NCBI Taxonomy" id="35525"/>
    <lineage>
        <taxon>Eukaryota</taxon>
        <taxon>Metazoa</taxon>
        <taxon>Ecdysozoa</taxon>
        <taxon>Arthropoda</taxon>
        <taxon>Crustacea</taxon>
        <taxon>Branchiopoda</taxon>
        <taxon>Diplostraca</taxon>
        <taxon>Cladocera</taxon>
        <taxon>Anomopoda</taxon>
        <taxon>Daphniidae</taxon>
        <taxon>Daphnia</taxon>
    </lineage>
</organism>
<evidence type="ECO:0000313" key="2">
    <source>
        <dbReference type="Proteomes" id="UP001234178"/>
    </source>
</evidence>
<reference evidence="1 2" key="1">
    <citation type="journal article" date="2023" name="Nucleic Acids Res.">
        <title>The hologenome of Daphnia magna reveals possible DNA methylation and microbiome-mediated evolution of the host genome.</title>
        <authorList>
            <person name="Chaturvedi A."/>
            <person name="Li X."/>
            <person name="Dhandapani V."/>
            <person name="Marshall H."/>
            <person name="Kissane S."/>
            <person name="Cuenca-Cambronero M."/>
            <person name="Asole G."/>
            <person name="Calvet F."/>
            <person name="Ruiz-Romero M."/>
            <person name="Marangio P."/>
            <person name="Guigo R."/>
            <person name="Rago D."/>
            <person name="Mirbahai L."/>
            <person name="Eastwood N."/>
            <person name="Colbourne J.K."/>
            <person name="Zhou J."/>
            <person name="Mallon E."/>
            <person name="Orsini L."/>
        </authorList>
    </citation>
    <scope>NUCLEOTIDE SEQUENCE [LARGE SCALE GENOMIC DNA]</scope>
    <source>
        <strain evidence="1">LRV0_1</strain>
    </source>
</reference>
<gene>
    <name evidence="1" type="ORF">OUZ56_018141</name>
</gene>
<sequence length="77" mass="8889">MESRNSTFIDIGIEVSFHHLLCVGTWNREILCAPFRVAKPYGLQKPRPPFSNTLSLFFPYPKSVALLWAQLIANYYN</sequence>
<proteinExistence type="predicted"/>
<protein>
    <submittedName>
        <fullName evidence="1">Uncharacterized protein</fullName>
    </submittedName>
</protein>
<keyword evidence="2" id="KW-1185">Reference proteome</keyword>
<accession>A0ABQ9Z9E9</accession>